<organism evidence="4 5">
    <name type="scientific">Dentipellis fragilis</name>
    <dbReference type="NCBI Taxonomy" id="205917"/>
    <lineage>
        <taxon>Eukaryota</taxon>
        <taxon>Fungi</taxon>
        <taxon>Dikarya</taxon>
        <taxon>Basidiomycota</taxon>
        <taxon>Agaricomycotina</taxon>
        <taxon>Agaricomycetes</taxon>
        <taxon>Russulales</taxon>
        <taxon>Hericiaceae</taxon>
        <taxon>Dentipellis</taxon>
    </lineage>
</organism>
<protein>
    <recommendedName>
        <fullName evidence="6">SET domain-containing protein</fullName>
    </recommendedName>
</protein>
<dbReference type="InterPro" id="IPR050600">
    <property type="entry name" value="SETD3_SETD6_MTase"/>
</dbReference>
<keyword evidence="2" id="KW-0472">Membrane</keyword>
<dbReference type="OrthoDB" id="441812at2759"/>
<dbReference type="Proteomes" id="UP000298327">
    <property type="component" value="Unassembled WGS sequence"/>
</dbReference>
<feature type="transmembrane region" description="Helical" evidence="2">
    <location>
        <begin position="75"/>
        <end position="96"/>
    </location>
</feature>
<keyword evidence="2" id="KW-0812">Transmembrane</keyword>
<dbReference type="CDD" id="cd10527">
    <property type="entry name" value="SET_LSMT"/>
    <property type="match status" value="1"/>
</dbReference>
<name>A0A4Y9ZBW9_9AGAM</name>
<evidence type="ECO:0000256" key="3">
    <source>
        <dbReference type="SAM" id="SignalP"/>
    </source>
</evidence>
<feature type="compositionally biased region" description="Pro residues" evidence="1">
    <location>
        <begin position="1301"/>
        <end position="1316"/>
    </location>
</feature>
<feature type="transmembrane region" description="Helical" evidence="2">
    <location>
        <begin position="124"/>
        <end position="141"/>
    </location>
</feature>
<evidence type="ECO:0000256" key="2">
    <source>
        <dbReference type="SAM" id="Phobius"/>
    </source>
</evidence>
<keyword evidence="3" id="KW-0732">Signal</keyword>
<comment type="caution">
    <text evidence="4">The sequence shown here is derived from an EMBL/GenBank/DDBJ whole genome shotgun (WGS) entry which is preliminary data.</text>
</comment>
<feature type="compositionally biased region" description="Basic and acidic residues" evidence="1">
    <location>
        <begin position="1339"/>
        <end position="1351"/>
    </location>
</feature>
<feature type="signal peptide" evidence="3">
    <location>
        <begin position="1"/>
        <end position="22"/>
    </location>
</feature>
<dbReference type="PANTHER" id="PTHR13271:SF34">
    <property type="entry name" value="N-LYSINE METHYLTRANSFERASE SETD6"/>
    <property type="match status" value="1"/>
</dbReference>
<feature type="chain" id="PRO_5021410270" description="SET domain-containing protein" evidence="3">
    <location>
        <begin position="23"/>
        <end position="1351"/>
    </location>
</feature>
<feature type="compositionally biased region" description="Low complexity" evidence="1">
    <location>
        <begin position="910"/>
        <end position="920"/>
    </location>
</feature>
<feature type="compositionally biased region" description="Basic and acidic residues" evidence="1">
    <location>
        <begin position="1320"/>
        <end position="1331"/>
    </location>
</feature>
<dbReference type="GO" id="GO:0016279">
    <property type="term" value="F:protein-lysine N-methyltransferase activity"/>
    <property type="evidence" value="ECO:0007669"/>
    <property type="project" value="TreeGrafter"/>
</dbReference>
<feature type="transmembrane region" description="Helical" evidence="2">
    <location>
        <begin position="153"/>
        <end position="176"/>
    </location>
</feature>
<feature type="region of interest" description="Disordered" evidence="1">
    <location>
        <begin position="899"/>
        <end position="929"/>
    </location>
</feature>
<proteinExistence type="predicted"/>
<accession>A0A4Y9ZBW9</accession>
<dbReference type="InterPro" id="IPR046341">
    <property type="entry name" value="SET_dom_sf"/>
</dbReference>
<feature type="region of interest" description="Disordered" evidence="1">
    <location>
        <begin position="1262"/>
        <end position="1351"/>
    </location>
</feature>
<sequence>MVHVAIYQAAVYTLLVLRAASGCSVDALRRGPLSSATRAPWQARIRHPLSLTYPASSATTTTHDFASGKMGFRQAAVISCVCFFLGVLCVCLNVDYRVLFVELTDETVEDGFKFYTMFFNAPPAIKALLHGLMGVTILGLVGKVHKWDESAMFFDGGSLAVFVFCIAMYLTVLIPSVRTAVAPVAGVDTREDQVEALRIASAANLIVIVLLGAILVMQGGQEYARRIEARELAKLEEEERAAKADNIRNNNGRGGGGAATVAAARFDALDVDSDMAPPESAKITALLAWCAENSVSIDSRIELVDDPDTGISVHSGCAPIPCPSSLVTIPKSAVLSAKSCFLSALINHVPYGIGAHLALAFAVHSELLRGRESRWFGYLQSLPREDDGVGIALFWGSDLVSGENDLASADGREARRWLVRTQASTHLRSETGASITDQVRDWYHDVVHPRLAALGLPTTLRGFCHAYALVLSRAFVVDSFHGLAMVPVADAFNHTQDHHVHLETEYDVCAACGSLSECPHDDDLTAGPPDLVPPGASQAGPDVDNSCEMVSNAPIQANEEVFNTYGEKLTNAELLVRYGFALDGNENDFISWTAEEVWDAGCSGGESAWGALNMFMEVVATWRSFQGWTDSALVSNADGANGEDSAGGIGTPRDAPPLWLMADGTISHSLWVICALGAMYKTGNNGSGRESAERTIGFLKRVAYAQVHMENTSASGDDEAGAGREEEKIYEKMVADVVRTVVSLCRGRLDRLVEGTELKSSVDVGEYADTLPDERRRTRLGVMAVLEEMSVLESCLMGRCPTIRLPPQSPLNNVSPRPLLLIRVPLPAMDTDWCLSCNCHLDGVAGVYCSPECYENDNPSSSAPSDIFEQSQYSHPPATSSSTNRWKGNDHAGILAWARDVSPGLPPDPSSSRDSSPKNPATQAARHAPPTAAPVAVCLVASPGATRALQTHPHSPIIRSRRLPSPFGRRPFHDHLFPHRVCCYPRLLALPVSRAPEAPLLQNAPPVTHPSKDWTHRSRYLPAPTAVLFPPLAVPDEDLLPASKSGWDGREEDMLAGWFASQVEKKGNKTVVLSSRPPLDIAEHPAFRSRGRRTARALFAPLLPYPVAPRWITPLSNAPKSPFPFLKASYACLVPPHSLHSMSTFLCLQLFLAITPSHHLNHSFLSRLFIHIPPPSSIRSRPDSGTCTRLGLRQPPVMIPPLHIFVCRSPSPIYVYFAPVCIDSHPFLLVEIRTPKGKLRRLGGGFSKAHRDGAIERDAIRRADHNKSPCPFHAPDHPFPRRPNGAAPPRFHRTLARESPAPVPAAPTPPQTPSTSPPRADSRRARPRRLDAPQYRPVNDGDHRSPAVERT</sequence>
<feature type="region of interest" description="Disordered" evidence="1">
    <location>
        <begin position="859"/>
        <end position="886"/>
    </location>
</feature>
<dbReference type="SUPFAM" id="SSF82199">
    <property type="entry name" value="SET domain"/>
    <property type="match status" value="1"/>
</dbReference>
<dbReference type="SMART" id="SM00786">
    <property type="entry name" value="SHR3_chaperone"/>
    <property type="match status" value="1"/>
</dbReference>
<gene>
    <name evidence="4" type="ORF">EVG20_g706</name>
</gene>
<feature type="transmembrane region" description="Helical" evidence="2">
    <location>
        <begin position="196"/>
        <end position="217"/>
    </location>
</feature>
<evidence type="ECO:0000313" key="5">
    <source>
        <dbReference type="Proteomes" id="UP000298327"/>
    </source>
</evidence>
<keyword evidence="2" id="KW-1133">Transmembrane helix</keyword>
<dbReference type="EMBL" id="SEOQ01000018">
    <property type="protein sequence ID" value="TFY72295.1"/>
    <property type="molecule type" value="Genomic_DNA"/>
</dbReference>
<evidence type="ECO:0008006" key="6">
    <source>
        <dbReference type="Google" id="ProtNLM"/>
    </source>
</evidence>
<reference evidence="4 5" key="1">
    <citation type="submission" date="2019-02" db="EMBL/GenBank/DDBJ databases">
        <title>Genome sequencing of the rare red list fungi Dentipellis fragilis.</title>
        <authorList>
            <person name="Buettner E."/>
            <person name="Kellner H."/>
        </authorList>
    </citation>
    <scope>NUCLEOTIDE SEQUENCE [LARGE SCALE GENOMIC DNA]</scope>
    <source>
        <strain evidence="4 5">DSM 105465</strain>
    </source>
</reference>
<dbReference type="InterPro" id="IPR013248">
    <property type="entry name" value="Psh3/Shr3"/>
</dbReference>
<keyword evidence="5" id="KW-1185">Reference proteome</keyword>
<dbReference type="PANTHER" id="PTHR13271">
    <property type="entry name" value="UNCHARACTERIZED PUTATIVE METHYLTRANSFERASE"/>
    <property type="match status" value="1"/>
</dbReference>
<evidence type="ECO:0000256" key="1">
    <source>
        <dbReference type="SAM" id="MobiDB-lite"/>
    </source>
</evidence>
<dbReference type="STRING" id="205917.A0A4Y9ZBW9"/>
<evidence type="ECO:0000313" key="4">
    <source>
        <dbReference type="EMBL" id="TFY72295.1"/>
    </source>
</evidence>
<dbReference type="Pfam" id="PF08229">
    <property type="entry name" value="SHR3_chaperone"/>
    <property type="match status" value="1"/>
</dbReference>
<dbReference type="GO" id="GO:0005634">
    <property type="term" value="C:nucleus"/>
    <property type="evidence" value="ECO:0007669"/>
    <property type="project" value="TreeGrafter"/>
</dbReference>
<dbReference type="Gene3D" id="3.90.1410.10">
    <property type="entry name" value="set domain protein methyltransferase, domain 1"/>
    <property type="match status" value="1"/>
</dbReference>